<name>A0A8E2ETD9_9PEZI</name>
<feature type="domain" description="DUF6590" evidence="1">
    <location>
        <begin position="4"/>
        <end position="147"/>
    </location>
</feature>
<sequence>MNIVFGVIWSDPRRNISLGGSERSTPIPLYEYNAQPCIEIRRFCVVANEGPFSQCVPIQIYRGQGALKQGLLVEDHGVIYTGRAGSKPPDLFLGEHVMTKCAVRVEPDGDEVLDYASRINYGKTYNFDHGIKMASIGLVTPEHLGLLSKNWKEAMGWRA</sequence>
<dbReference type="Proteomes" id="UP000250140">
    <property type="component" value="Unassembled WGS sequence"/>
</dbReference>
<dbReference type="Pfam" id="PF20233">
    <property type="entry name" value="DUF6590"/>
    <property type="match status" value="1"/>
</dbReference>
<protein>
    <recommendedName>
        <fullName evidence="1">DUF6590 domain-containing protein</fullName>
    </recommendedName>
</protein>
<dbReference type="InterPro" id="IPR046497">
    <property type="entry name" value="DUF6590"/>
</dbReference>
<dbReference type="AlphaFoldDB" id="A0A8E2ETD9"/>
<proteinExistence type="predicted"/>
<organism evidence="2 3">
    <name type="scientific">Glonium stellatum</name>
    <dbReference type="NCBI Taxonomy" id="574774"/>
    <lineage>
        <taxon>Eukaryota</taxon>
        <taxon>Fungi</taxon>
        <taxon>Dikarya</taxon>
        <taxon>Ascomycota</taxon>
        <taxon>Pezizomycotina</taxon>
        <taxon>Dothideomycetes</taxon>
        <taxon>Pleosporomycetidae</taxon>
        <taxon>Gloniales</taxon>
        <taxon>Gloniaceae</taxon>
        <taxon>Glonium</taxon>
    </lineage>
</organism>
<gene>
    <name evidence="2" type="ORF">AOQ84DRAFT_380477</name>
</gene>
<evidence type="ECO:0000259" key="1">
    <source>
        <dbReference type="Pfam" id="PF20233"/>
    </source>
</evidence>
<accession>A0A8E2ETD9</accession>
<dbReference type="EMBL" id="KV750476">
    <property type="protein sequence ID" value="OCL04542.1"/>
    <property type="molecule type" value="Genomic_DNA"/>
</dbReference>
<keyword evidence="3" id="KW-1185">Reference proteome</keyword>
<evidence type="ECO:0000313" key="3">
    <source>
        <dbReference type="Proteomes" id="UP000250140"/>
    </source>
</evidence>
<reference evidence="2 3" key="1">
    <citation type="journal article" date="2016" name="Nat. Commun.">
        <title>Ectomycorrhizal ecology is imprinted in the genome of the dominant symbiotic fungus Cenococcum geophilum.</title>
        <authorList>
            <consortium name="DOE Joint Genome Institute"/>
            <person name="Peter M."/>
            <person name="Kohler A."/>
            <person name="Ohm R.A."/>
            <person name="Kuo A."/>
            <person name="Krutzmann J."/>
            <person name="Morin E."/>
            <person name="Arend M."/>
            <person name="Barry K.W."/>
            <person name="Binder M."/>
            <person name="Choi C."/>
            <person name="Clum A."/>
            <person name="Copeland A."/>
            <person name="Grisel N."/>
            <person name="Haridas S."/>
            <person name="Kipfer T."/>
            <person name="LaButti K."/>
            <person name="Lindquist E."/>
            <person name="Lipzen A."/>
            <person name="Maire R."/>
            <person name="Meier B."/>
            <person name="Mihaltcheva S."/>
            <person name="Molinier V."/>
            <person name="Murat C."/>
            <person name="Poggeler S."/>
            <person name="Quandt C.A."/>
            <person name="Sperisen C."/>
            <person name="Tritt A."/>
            <person name="Tisserant E."/>
            <person name="Crous P.W."/>
            <person name="Henrissat B."/>
            <person name="Nehls U."/>
            <person name="Egli S."/>
            <person name="Spatafora J.W."/>
            <person name="Grigoriev I.V."/>
            <person name="Martin F.M."/>
        </authorList>
    </citation>
    <scope>NUCLEOTIDE SEQUENCE [LARGE SCALE GENOMIC DNA]</scope>
    <source>
        <strain evidence="2 3">CBS 207.34</strain>
    </source>
</reference>
<dbReference type="OrthoDB" id="3559580at2759"/>
<evidence type="ECO:0000313" key="2">
    <source>
        <dbReference type="EMBL" id="OCL04542.1"/>
    </source>
</evidence>